<dbReference type="Proteomes" id="UP000240912">
    <property type="component" value="Unassembled WGS sequence"/>
</dbReference>
<feature type="domain" description="Glycosyl hydrolase family 13 catalytic" evidence="2">
    <location>
        <begin position="50"/>
        <end position="440"/>
    </location>
</feature>
<evidence type="ECO:0000259" key="2">
    <source>
        <dbReference type="SMART" id="SM00642"/>
    </source>
</evidence>
<dbReference type="GO" id="GO:0005975">
    <property type="term" value="P:carbohydrate metabolic process"/>
    <property type="evidence" value="ECO:0007669"/>
    <property type="project" value="InterPro"/>
</dbReference>
<dbReference type="InterPro" id="IPR017853">
    <property type="entry name" value="GH"/>
</dbReference>
<dbReference type="PROSITE" id="PS51257">
    <property type="entry name" value="PROKAR_LIPOPROTEIN"/>
    <property type="match status" value="1"/>
</dbReference>
<feature type="chain" id="PRO_5015506730" evidence="1">
    <location>
        <begin position="25"/>
        <end position="574"/>
    </location>
</feature>
<evidence type="ECO:0000256" key="1">
    <source>
        <dbReference type="SAM" id="SignalP"/>
    </source>
</evidence>
<feature type="signal peptide" evidence="1">
    <location>
        <begin position="1"/>
        <end position="24"/>
    </location>
</feature>
<sequence length="574" mass="64994">MKAIFRLAATSSCGLLLYAILALGACRQKPDRLPEAVGGLADPVMYALDVKTFQDSNGDGFGDFVGLTNRLGYLDSLGVNVIWLAPFQPGPGQDDGYDATDFFGIDKRLGNRAAFRMFLEKAHNRGIRVIMDIVLNHTSIEHPWFKEAQQSRTSRFRKWYVFSKERPDDADEGMVFPGVQKETWSFDSVSREYYFHRFYKFQPDLDYENPEVLEMAEKVIRYWLAQGLDGFRMDAVPFIIDVPRTGSAKPAHLFQILDRLAGTARAVKPDVLLLAEANVTEEENKDYFGEKGERMNLMFNFYANQYLFFALSQGNAGPYVKALEKFREKPNGTEWAHFLRNHDEIDLDRLTDWEQDQVYKHFGPGKNMQLYDRGIRRRLAPMLGNPARVAMAYSLLFSLPGVPVIRYGEEIGMGDDLSLKERLSVRTPMQWNSSRQGGFSAADSLVRPVIAQGPYGYRKLNVQQQLLLPNSLLNQVRTMIRSRKQVAGFFRQEWRAETLASGAVLMMRYLKGGQSLLTLHNFSDQPVEVRVPGSASLFKDSKQIFSLARAAIGTDGSVALPAFGSVWYISGKPQ</sequence>
<dbReference type="RefSeq" id="WP_107215054.1">
    <property type="nucleotide sequence ID" value="NZ_KZ686269.1"/>
</dbReference>
<dbReference type="PANTHER" id="PTHR10357:SF219">
    <property type="entry name" value="MALTOSE ALPHA-D-GLUCOSYLTRANSFERASE"/>
    <property type="match status" value="1"/>
</dbReference>
<dbReference type="EMBL" id="PYLS01000005">
    <property type="protein sequence ID" value="PST82793.1"/>
    <property type="molecule type" value="Genomic_DNA"/>
</dbReference>
<dbReference type="InterPro" id="IPR045857">
    <property type="entry name" value="O16G_dom_2"/>
</dbReference>
<dbReference type="CDD" id="cd11334">
    <property type="entry name" value="AmyAc_TreS"/>
    <property type="match status" value="1"/>
</dbReference>
<accession>A0A2T3HK56</accession>
<dbReference type="PANTHER" id="PTHR10357">
    <property type="entry name" value="ALPHA-AMYLASE FAMILY MEMBER"/>
    <property type="match status" value="1"/>
</dbReference>
<dbReference type="AlphaFoldDB" id="A0A2T3HK56"/>
<dbReference type="Gene3D" id="3.90.400.10">
    <property type="entry name" value="Oligo-1,6-glucosidase, Domain 2"/>
    <property type="match status" value="1"/>
</dbReference>
<proteinExistence type="predicted"/>
<dbReference type="SMART" id="SM00642">
    <property type="entry name" value="Aamy"/>
    <property type="match status" value="1"/>
</dbReference>
<comment type="caution">
    <text evidence="3">The sequence shown here is derived from an EMBL/GenBank/DDBJ whole genome shotgun (WGS) entry which is preliminary data.</text>
</comment>
<reference evidence="3 4" key="1">
    <citation type="submission" date="2018-03" db="EMBL/GenBank/DDBJ databases">
        <authorList>
            <person name="Keele B.F."/>
        </authorList>
    </citation>
    <scope>NUCLEOTIDE SEQUENCE [LARGE SCALE GENOMIC DNA]</scope>
    <source>
        <strain evidence="3 4">YL28-9</strain>
    </source>
</reference>
<dbReference type="SUPFAM" id="SSF51445">
    <property type="entry name" value="(Trans)glycosidases"/>
    <property type="match status" value="1"/>
</dbReference>
<dbReference type="OrthoDB" id="9806009at2"/>
<protein>
    <submittedName>
        <fullName evidence="3">Trehalose synthase</fullName>
    </submittedName>
</protein>
<dbReference type="Gene3D" id="3.20.20.80">
    <property type="entry name" value="Glycosidases"/>
    <property type="match status" value="1"/>
</dbReference>
<gene>
    <name evidence="3" type="ORF">C7T94_09115</name>
</gene>
<dbReference type="Pfam" id="PF00128">
    <property type="entry name" value="Alpha-amylase"/>
    <property type="match status" value="2"/>
</dbReference>
<keyword evidence="1" id="KW-0732">Signal</keyword>
<name>A0A2T3HK56_9SPHI</name>
<dbReference type="InterPro" id="IPR006047">
    <property type="entry name" value="GH13_cat_dom"/>
</dbReference>
<keyword evidence="4" id="KW-1185">Reference proteome</keyword>
<evidence type="ECO:0000313" key="4">
    <source>
        <dbReference type="Proteomes" id="UP000240912"/>
    </source>
</evidence>
<organism evidence="3 4">
    <name type="scientific">Pedobacter yulinensis</name>
    <dbReference type="NCBI Taxonomy" id="2126353"/>
    <lineage>
        <taxon>Bacteria</taxon>
        <taxon>Pseudomonadati</taxon>
        <taxon>Bacteroidota</taxon>
        <taxon>Sphingobacteriia</taxon>
        <taxon>Sphingobacteriales</taxon>
        <taxon>Sphingobacteriaceae</taxon>
        <taxon>Pedobacter</taxon>
    </lineage>
</organism>
<evidence type="ECO:0000313" key="3">
    <source>
        <dbReference type="EMBL" id="PST82793.1"/>
    </source>
</evidence>